<name>A0A8I1N106_THIA3</name>
<dbReference type="InterPro" id="IPR037284">
    <property type="entry name" value="SUF_FeS_clus_asmbl_SufBD_sf"/>
</dbReference>
<organism evidence="2 3">
    <name type="scientific">Thiomonas arsenitoxydans (strain DSM 22701 / CIP 110005 / 3As)</name>
    <dbReference type="NCBI Taxonomy" id="426114"/>
    <lineage>
        <taxon>Bacteria</taxon>
        <taxon>Pseudomonadati</taxon>
        <taxon>Pseudomonadota</taxon>
        <taxon>Betaproteobacteria</taxon>
        <taxon>Burkholderiales</taxon>
        <taxon>Thiomonas</taxon>
    </lineage>
</organism>
<accession>A0A8I1N106</accession>
<protein>
    <submittedName>
        <fullName evidence="2">Fe-S cluster assembly protein SufD</fullName>
    </submittedName>
</protein>
<evidence type="ECO:0000313" key="3">
    <source>
        <dbReference type="Proteomes" id="UP000664800"/>
    </source>
</evidence>
<reference evidence="2" key="1">
    <citation type="submission" date="2021-02" db="EMBL/GenBank/DDBJ databases">
        <title>Thiocyanate and organic carbon inputs drive convergent selection for specific autotrophic Afipia and Thiobacillus strains within complex microbiomes.</title>
        <authorList>
            <person name="Huddy R.J."/>
            <person name="Sachdeva R."/>
            <person name="Kadzinga F."/>
            <person name="Kantor R.S."/>
            <person name="Harrison S.T.L."/>
            <person name="Banfield J.F."/>
        </authorList>
    </citation>
    <scope>NUCLEOTIDE SEQUENCE</scope>
    <source>
        <strain evidence="2">SCN18_13_7_16_R3_B_64_19</strain>
    </source>
</reference>
<proteinExistence type="predicted"/>
<dbReference type="GO" id="GO:0016226">
    <property type="term" value="P:iron-sulfur cluster assembly"/>
    <property type="evidence" value="ECO:0007669"/>
    <property type="project" value="InterPro"/>
</dbReference>
<dbReference type="Pfam" id="PF01458">
    <property type="entry name" value="SUFBD_core"/>
    <property type="match status" value="1"/>
</dbReference>
<comment type="caution">
    <text evidence="2">The sequence shown here is derived from an EMBL/GenBank/DDBJ whole genome shotgun (WGS) entry which is preliminary data.</text>
</comment>
<evidence type="ECO:0000313" key="2">
    <source>
        <dbReference type="EMBL" id="MBN8745592.1"/>
    </source>
</evidence>
<dbReference type="EMBL" id="JAFKMR010000034">
    <property type="protein sequence ID" value="MBN8745592.1"/>
    <property type="molecule type" value="Genomic_DNA"/>
</dbReference>
<gene>
    <name evidence="2" type="primary">sufD</name>
    <name evidence="2" type="ORF">J0I24_15010</name>
</gene>
<dbReference type="InterPro" id="IPR000825">
    <property type="entry name" value="SUF_FeS_clus_asmbl_SufBD_core"/>
</dbReference>
<evidence type="ECO:0000259" key="1">
    <source>
        <dbReference type="Pfam" id="PF01458"/>
    </source>
</evidence>
<dbReference type="NCBIfam" id="TIGR01981">
    <property type="entry name" value="sufD"/>
    <property type="match status" value="1"/>
</dbReference>
<dbReference type="PANTHER" id="PTHR43575">
    <property type="entry name" value="PROTEIN ABCI7, CHLOROPLASTIC"/>
    <property type="match status" value="1"/>
</dbReference>
<dbReference type="Proteomes" id="UP000664800">
    <property type="component" value="Unassembled WGS sequence"/>
</dbReference>
<dbReference type="RefSeq" id="WP_276732531.1">
    <property type="nucleotide sequence ID" value="NZ_JAFKMR010000034.1"/>
</dbReference>
<dbReference type="PANTHER" id="PTHR43575:SF1">
    <property type="entry name" value="PROTEIN ABCI7, CHLOROPLASTIC"/>
    <property type="match status" value="1"/>
</dbReference>
<dbReference type="InterPro" id="IPR011542">
    <property type="entry name" value="SUF_FeS_clus_asmbl_SufD"/>
</dbReference>
<dbReference type="InterPro" id="IPR055346">
    <property type="entry name" value="Fe-S_cluster_assembly_SufBD"/>
</dbReference>
<feature type="domain" description="SUF system FeS cluster assembly SufBD core" evidence="1">
    <location>
        <begin position="207"/>
        <end position="428"/>
    </location>
</feature>
<dbReference type="SUPFAM" id="SSF101960">
    <property type="entry name" value="Stabilizer of iron transporter SufD"/>
    <property type="match status" value="1"/>
</dbReference>
<dbReference type="AlphaFoldDB" id="A0A8I1N106"/>
<sequence>MGALETFVRAFDAIGVDAAGEPERVVQARRQALEDLLRSGLPTRHTEDWKYTGLRALDAMDLAATAPSARLNQEALRAAGALLVSAPRVGSPTRPPRGSRKLGAARRFLESGPRLVFVDGAFDAELSHLSDLPPGVRLAPWGARQSSSDTEAGTVLDAAASGGAFDAINRLFARDGMALELGAGVCLDAPIVVVMVQTLAGANHVLHALRLGQGSSARVIEQHLGVAQVGPYLASCVTRAELARGAKLQHVRLQDEADAAVHVSQLHATQGEDSALDAQILVLGSRLSRQEFHIAHEAPGCHTDLRGASVLAGEQHGDVHMCIEHRHPRGTSRTVVRGVFDDAAHGVFTGRVNVHRGAQKTDAGMINRNLLLSPRAEADTRPQLQIDADDVLCSHGATVGQLDAEALFYLQSRGIAAQLARAMLVQAFVAEALPDIGWEPLRALVRARLAARRGLEIEASEVSA</sequence>